<dbReference type="Proteomes" id="UP000296049">
    <property type="component" value="Unassembled WGS sequence"/>
</dbReference>
<gene>
    <name evidence="2" type="ORF">Anapl_17910</name>
</gene>
<feature type="region of interest" description="Disordered" evidence="1">
    <location>
        <begin position="1"/>
        <end position="32"/>
    </location>
</feature>
<feature type="compositionally biased region" description="Basic and acidic residues" evidence="1">
    <location>
        <begin position="92"/>
        <end position="108"/>
    </location>
</feature>
<evidence type="ECO:0000313" key="3">
    <source>
        <dbReference type="Proteomes" id="UP000296049"/>
    </source>
</evidence>
<protein>
    <submittedName>
        <fullName evidence="2">Uncharacterized protein</fullName>
    </submittedName>
</protein>
<evidence type="ECO:0000313" key="2">
    <source>
        <dbReference type="EMBL" id="EOA95940.1"/>
    </source>
</evidence>
<keyword evidence="3" id="KW-1185">Reference proteome</keyword>
<name>R0JFC7_ANAPL</name>
<sequence>MNSFKGGGSRKKSLLGESYTKRMPGAEKNAKREWSNFGIKVHTRGGEKKVLATSKEDAYGKHGAAERKWRSPYGDHIDCLVIVLVVALSESPWREGEGRQQGARETKRCRNPSRHGNELQEASAGSRAM</sequence>
<dbReference type="EMBL" id="KB744133">
    <property type="protein sequence ID" value="EOA95940.1"/>
    <property type="molecule type" value="Genomic_DNA"/>
</dbReference>
<proteinExistence type="predicted"/>
<reference evidence="3" key="1">
    <citation type="journal article" date="2013" name="Nat. Genet.">
        <title>The duck genome and transcriptome provide insight into an avian influenza virus reservoir species.</title>
        <authorList>
            <person name="Huang Y."/>
            <person name="Li Y."/>
            <person name="Burt D.W."/>
            <person name="Chen H."/>
            <person name="Zhang Y."/>
            <person name="Qian W."/>
            <person name="Kim H."/>
            <person name="Gan S."/>
            <person name="Zhao Y."/>
            <person name="Li J."/>
            <person name="Yi K."/>
            <person name="Feng H."/>
            <person name="Zhu P."/>
            <person name="Li B."/>
            <person name="Liu Q."/>
            <person name="Fairley S."/>
            <person name="Magor K.E."/>
            <person name="Du Z."/>
            <person name="Hu X."/>
            <person name="Goodman L."/>
            <person name="Tafer H."/>
            <person name="Vignal A."/>
            <person name="Lee T."/>
            <person name="Kim K.W."/>
            <person name="Sheng Z."/>
            <person name="An Y."/>
            <person name="Searle S."/>
            <person name="Herrero J."/>
            <person name="Groenen M.A."/>
            <person name="Crooijmans R.P."/>
            <person name="Faraut T."/>
            <person name="Cai Q."/>
            <person name="Webster R.G."/>
            <person name="Aldridge J.R."/>
            <person name="Warren W.C."/>
            <person name="Bartschat S."/>
            <person name="Kehr S."/>
            <person name="Marz M."/>
            <person name="Stadler P.F."/>
            <person name="Smith J."/>
            <person name="Kraus R.H."/>
            <person name="Zhao Y."/>
            <person name="Ren L."/>
            <person name="Fei J."/>
            <person name="Morisson M."/>
            <person name="Kaiser P."/>
            <person name="Griffin D.K."/>
            <person name="Rao M."/>
            <person name="Pitel F."/>
            <person name="Wang J."/>
            <person name="Li N."/>
        </authorList>
    </citation>
    <scope>NUCLEOTIDE SEQUENCE [LARGE SCALE GENOMIC DNA]</scope>
</reference>
<feature type="region of interest" description="Disordered" evidence="1">
    <location>
        <begin position="92"/>
        <end position="129"/>
    </location>
</feature>
<accession>R0JFC7</accession>
<dbReference type="AlphaFoldDB" id="R0JFC7"/>
<organism evidence="2 3">
    <name type="scientific">Anas platyrhynchos</name>
    <name type="common">Mallard</name>
    <name type="synonym">Anas boschas</name>
    <dbReference type="NCBI Taxonomy" id="8839"/>
    <lineage>
        <taxon>Eukaryota</taxon>
        <taxon>Metazoa</taxon>
        <taxon>Chordata</taxon>
        <taxon>Craniata</taxon>
        <taxon>Vertebrata</taxon>
        <taxon>Euteleostomi</taxon>
        <taxon>Archelosauria</taxon>
        <taxon>Archosauria</taxon>
        <taxon>Dinosauria</taxon>
        <taxon>Saurischia</taxon>
        <taxon>Theropoda</taxon>
        <taxon>Coelurosauria</taxon>
        <taxon>Aves</taxon>
        <taxon>Neognathae</taxon>
        <taxon>Galloanserae</taxon>
        <taxon>Anseriformes</taxon>
        <taxon>Anatidae</taxon>
        <taxon>Anatinae</taxon>
        <taxon>Anas</taxon>
    </lineage>
</organism>
<evidence type="ECO:0000256" key="1">
    <source>
        <dbReference type="SAM" id="MobiDB-lite"/>
    </source>
</evidence>